<keyword evidence="11 15" id="KW-0457">Lysine biosynthesis</keyword>
<keyword evidence="12 15" id="KW-0170">Cobalt</keyword>
<comment type="subunit">
    <text evidence="3 15">Homodimer.</text>
</comment>
<dbReference type="GO" id="GO:0050897">
    <property type="term" value="F:cobalt ion binding"/>
    <property type="evidence" value="ECO:0007669"/>
    <property type="project" value="UniProtKB-UniRule"/>
</dbReference>
<dbReference type="Pfam" id="PF01546">
    <property type="entry name" value="Peptidase_M20"/>
    <property type="match status" value="1"/>
</dbReference>
<comment type="catalytic activity">
    <reaction evidence="14 15">
        <text>N-succinyl-(2S,6S)-2,6-diaminopimelate + H2O = (2S,6S)-2,6-diaminopimelate + succinate</text>
        <dbReference type="Rhea" id="RHEA:22608"/>
        <dbReference type="ChEBI" id="CHEBI:15377"/>
        <dbReference type="ChEBI" id="CHEBI:30031"/>
        <dbReference type="ChEBI" id="CHEBI:57609"/>
        <dbReference type="ChEBI" id="CHEBI:58087"/>
        <dbReference type="EC" id="3.5.1.18"/>
    </reaction>
</comment>
<dbReference type="GO" id="GO:0009014">
    <property type="term" value="F:succinyl-diaminopimelate desuccinylase activity"/>
    <property type="evidence" value="ECO:0007669"/>
    <property type="project" value="UniProtKB-UniRule"/>
</dbReference>
<keyword evidence="6 15" id="KW-0028">Amino-acid biosynthesis</keyword>
<comment type="cofactor">
    <cofactor evidence="15">
        <name>Zn(2+)</name>
        <dbReference type="ChEBI" id="CHEBI:29105"/>
    </cofactor>
    <cofactor evidence="15">
        <name>Co(2+)</name>
        <dbReference type="ChEBI" id="CHEBI:48828"/>
    </cofactor>
    <text evidence="15">Binds 2 Zn(2+) or Co(2+) ions per subunit.</text>
</comment>
<dbReference type="PANTHER" id="PTHR43808">
    <property type="entry name" value="ACETYLORNITHINE DEACETYLASE"/>
    <property type="match status" value="1"/>
</dbReference>
<dbReference type="AlphaFoldDB" id="A0A5A7N8F6"/>
<dbReference type="NCBIfam" id="NF009557">
    <property type="entry name" value="PRK13009.1"/>
    <property type="match status" value="1"/>
</dbReference>
<evidence type="ECO:0000256" key="3">
    <source>
        <dbReference type="ARBA" id="ARBA00011738"/>
    </source>
</evidence>
<comment type="caution">
    <text evidence="17">The sequence shown here is derived from an EMBL/GenBank/DDBJ whole genome shotgun (WGS) entry which is preliminary data.</text>
</comment>
<dbReference type="CDD" id="cd03891">
    <property type="entry name" value="M20_DapE_proteobac"/>
    <property type="match status" value="1"/>
</dbReference>
<dbReference type="Gene3D" id="3.40.630.10">
    <property type="entry name" value="Zn peptidases"/>
    <property type="match status" value="2"/>
</dbReference>
<dbReference type="UniPathway" id="UPA00034">
    <property type="reaction ID" value="UER00021"/>
</dbReference>
<accession>A0A5A7N8F6</accession>
<proteinExistence type="inferred from homology"/>
<feature type="binding site" evidence="15">
    <location>
        <position position="365"/>
    </location>
    <ligand>
        <name>Zn(2+)</name>
        <dbReference type="ChEBI" id="CHEBI:29105"/>
        <label>2</label>
    </ligand>
</feature>
<feature type="binding site" evidence="15">
    <location>
        <position position="152"/>
    </location>
    <ligand>
        <name>Zn(2+)</name>
        <dbReference type="ChEBI" id="CHEBI:29105"/>
        <label>2</label>
    </ligand>
</feature>
<evidence type="ECO:0000256" key="5">
    <source>
        <dbReference type="ARBA" id="ARBA00022391"/>
    </source>
</evidence>
<feature type="binding site" evidence="15">
    <location>
        <position position="83"/>
    </location>
    <ligand>
        <name>Zn(2+)</name>
        <dbReference type="ChEBI" id="CHEBI:29105"/>
        <label>1</label>
    </ligand>
</feature>
<dbReference type="InterPro" id="IPR036264">
    <property type="entry name" value="Bact_exopeptidase_dim_dom"/>
</dbReference>
<dbReference type="InterPro" id="IPR005941">
    <property type="entry name" value="DapE_proteobac"/>
</dbReference>
<keyword evidence="7 15" id="KW-0479">Metal-binding</keyword>
<dbReference type="GO" id="GO:0019877">
    <property type="term" value="P:diaminopimelate biosynthetic process"/>
    <property type="evidence" value="ECO:0007669"/>
    <property type="project" value="UniProtKB-UniRule"/>
</dbReference>
<evidence type="ECO:0000256" key="2">
    <source>
        <dbReference type="ARBA" id="ARBA00006746"/>
    </source>
</evidence>
<dbReference type="InterPro" id="IPR002933">
    <property type="entry name" value="Peptidase_M20"/>
</dbReference>
<keyword evidence="10 15" id="KW-0220">Diaminopimelate biosynthesis</keyword>
<dbReference type="PANTHER" id="PTHR43808:SF31">
    <property type="entry name" value="N-ACETYL-L-CITRULLINE DEACETYLASE"/>
    <property type="match status" value="1"/>
</dbReference>
<dbReference type="InterPro" id="IPR001261">
    <property type="entry name" value="ArgE/DapE_CS"/>
</dbReference>
<dbReference type="PROSITE" id="PS00759">
    <property type="entry name" value="ARGE_DAPE_CPG2_2"/>
    <property type="match status" value="1"/>
</dbReference>
<evidence type="ECO:0000256" key="7">
    <source>
        <dbReference type="ARBA" id="ARBA00022723"/>
    </source>
</evidence>
<evidence type="ECO:0000259" key="16">
    <source>
        <dbReference type="Pfam" id="PF07687"/>
    </source>
</evidence>
<dbReference type="SUPFAM" id="SSF53187">
    <property type="entry name" value="Zn-dependent exopeptidases"/>
    <property type="match status" value="1"/>
</dbReference>
<dbReference type="HAMAP" id="MF_01690">
    <property type="entry name" value="DapE"/>
    <property type="match status" value="1"/>
</dbReference>
<dbReference type="GO" id="GO:0008777">
    <property type="term" value="F:acetylornithine deacetylase activity"/>
    <property type="evidence" value="ECO:0007669"/>
    <property type="project" value="TreeGrafter"/>
</dbReference>
<evidence type="ECO:0000313" key="17">
    <source>
        <dbReference type="EMBL" id="GER04044.1"/>
    </source>
</evidence>
<dbReference type="GO" id="GO:0009089">
    <property type="term" value="P:lysine biosynthetic process via diaminopimelate"/>
    <property type="evidence" value="ECO:0007669"/>
    <property type="project" value="UniProtKB-UniRule"/>
</dbReference>
<feature type="active site" description="Proton acceptor" evidence="15">
    <location>
        <position position="151"/>
    </location>
</feature>
<evidence type="ECO:0000256" key="12">
    <source>
        <dbReference type="ARBA" id="ARBA00023285"/>
    </source>
</evidence>
<dbReference type="GO" id="GO:0008270">
    <property type="term" value="F:zinc ion binding"/>
    <property type="evidence" value="ECO:0007669"/>
    <property type="project" value="UniProtKB-UniRule"/>
</dbReference>
<evidence type="ECO:0000256" key="9">
    <source>
        <dbReference type="ARBA" id="ARBA00022833"/>
    </source>
</evidence>
<comment type="function">
    <text evidence="15">Catalyzes the hydrolysis of N-succinyl-L,L-diaminopimelic acid (SDAP), forming succinate and LL-2,6-diaminopimelate (DAP), an intermediate involved in the bacterial biosynthesis of lysine and meso-diaminopimelic acid, an essential component of bacterial cell walls.</text>
</comment>
<evidence type="ECO:0000256" key="4">
    <source>
        <dbReference type="ARBA" id="ARBA00011921"/>
    </source>
</evidence>
<evidence type="ECO:0000256" key="14">
    <source>
        <dbReference type="ARBA" id="ARBA00051301"/>
    </source>
</evidence>
<reference evidence="17 18" key="1">
    <citation type="submission" date="2019-09" db="EMBL/GenBank/DDBJ databases">
        <title>NBRP : Genome information of microbial organism related human and environment.</title>
        <authorList>
            <person name="Hattori M."/>
            <person name="Oshima K."/>
            <person name="Inaba H."/>
            <person name="Suda W."/>
            <person name="Sakamoto M."/>
            <person name="Iino T."/>
            <person name="Kitahara M."/>
            <person name="Oshida Y."/>
            <person name="Iida T."/>
            <person name="Kudo T."/>
            <person name="Itoh T."/>
            <person name="Ohkuma M."/>
        </authorList>
    </citation>
    <scope>NUCLEOTIDE SEQUENCE [LARGE SCALE GENOMIC DNA]</scope>
    <source>
        <strain evidence="17 18">Q-1</strain>
    </source>
</reference>
<feature type="domain" description="Peptidase M20 dimerisation" evidence="16">
    <location>
        <begin position="193"/>
        <end position="300"/>
    </location>
</feature>
<dbReference type="NCBIfam" id="TIGR01246">
    <property type="entry name" value="dapE_proteo"/>
    <property type="match status" value="1"/>
</dbReference>
<dbReference type="EC" id="3.5.1.18" evidence="4 15"/>
<feature type="binding site" evidence="15">
    <location>
        <position position="116"/>
    </location>
    <ligand>
        <name>Zn(2+)</name>
        <dbReference type="ChEBI" id="CHEBI:29105"/>
        <label>1</label>
    </ligand>
</feature>
<dbReference type="Pfam" id="PF07687">
    <property type="entry name" value="M20_dimer"/>
    <property type="match status" value="1"/>
</dbReference>
<protein>
    <recommendedName>
        <fullName evidence="5 15">Succinyl-diaminopimelate desuccinylase</fullName>
        <shortName evidence="15">SDAP desuccinylase</shortName>
        <ecNumber evidence="4 15">3.5.1.18</ecNumber>
    </recommendedName>
    <alternativeName>
        <fullName evidence="13 15">N-succinyl-LL-2,6-diaminoheptanedioate amidohydrolase</fullName>
    </alternativeName>
</protein>
<keyword evidence="9 15" id="KW-0862">Zinc</keyword>
<evidence type="ECO:0000256" key="15">
    <source>
        <dbReference type="HAMAP-Rule" id="MF_01690"/>
    </source>
</evidence>
<evidence type="ECO:0000256" key="13">
    <source>
        <dbReference type="ARBA" id="ARBA00031891"/>
    </source>
</evidence>
<keyword evidence="18" id="KW-1185">Reference proteome</keyword>
<dbReference type="InterPro" id="IPR050072">
    <property type="entry name" value="Peptidase_M20A"/>
</dbReference>
<organism evidence="17 18">
    <name type="scientific">Iodidimonas nitroreducens</name>
    <dbReference type="NCBI Taxonomy" id="1236968"/>
    <lineage>
        <taxon>Bacteria</taxon>
        <taxon>Pseudomonadati</taxon>
        <taxon>Pseudomonadota</taxon>
        <taxon>Alphaproteobacteria</taxon>
        <taxon>Iodidimonadales</taxon>
        <taxon>Iodidimonadaceae</taxon>
        <taxon>Iodidimonas</taxon>
    </lineage>
</organism>
<name>A0A5A7N8F6_9PROT</name>
<dbReference type="Proteomes" id="UP000324996">
    <property type="component" value="Unassembled WGS sequence"/>
</dbReference>
<comment type="similarity">
    <text evidence="2 15">Belongs to the peptidase M20A family. DapE subfamily.</text>
</comment>
<sequence>MVNMSDISLEGGGLDAVRLAQALIRCPSVTPRDEGALDLVQAVLTDLGFDCTRLPFESPGTARVDNLFARIGTGSPHICFAGHTDVVPVGHPERWQVDPFAAIIEDDVLMGRGAADMKGAIAAFICAARDYLAEMGDGFSGSLSFLITGDEEGPAINGTVKVLEWMAGQGHIPDMCLVGEPTNPSHLGEMVKIGRRGSFNARLLVQGQQGHVAYPHLAHNPIPGLIRLLDALGAERLDEGTPHFQPSNLEITSIEVGNHATNVIPGMAEAAFNIRFNDLHSGESLERWVRDRLDAVGVPYELTIAISGEAFLTPPGPFSEAISQAIVARLGCRPELSTTGGTSDARFIKNYCPVAEFGLVGASMHKANECVSLSDLAALGDIYGDILRRLFAYA</sequence>
<gene>
    <name evidence="15 17" type="primary">dapE</name>
    <name evidence="17" type="ORF">JCM17846_17260</name>
</gene>
<dbReference type="EMBL" id="BKCN01000007">
    <property type="protein sequence ID" value="GER04044.1"/>
    <property type="molecule type" value="Genomic_DNA"/>
</dbReference>
<comment type="pathway">
    <text evidence="1 15">Amino-acid biosynthesis; L-lysine biosynthesis via DAP pathway; LL-2,6-diaminopimelate from (S)-tetrahydrodipicolinate (succinylase route): step 3/3.</text>
</comment>
<feature type="binding site" evidence="15">
    <location>
        <position position="116"/>
    </location>
    <ligand>
        <name>Zn(2+)</name>
        <dbReference type="ChEBI" id="CHEBI:29105"/>
        <label>2</label>
    </ligand>
</feature>
<keyword evidence="8 15" id="KW-0378">Hydrolase</keyword>
<feature type="active site" evidence="15">
    <location>
        <position position="85"/>
    </location>
</feature>
<evidence type="ECO:0000313" key="18">
    <source>
        <dbReference type="Proteomes" id="UP000324996"/>
    </source>
</evidence>
<evidence type="ECO:0000256" key="10">
    <source>
        <dbReference type="ARBA" id="ARBA00022915"/>
    </source>
</evidence>
<dbReference type="GO" id="GO:0006526">
    <property type="term" value="P:L-arginine biosynthetic process"/>
    <property type="evidence" value="ECO:0007669"/>
    <property type="project" value="TreeGrafter"/>
</dbReference>
<feature type="binding site" evidence="15">
    <location>
        <position position="180"/>
    </location>
    <ligand>
        <name>Zn(2+)</name>
        <dbReference type="ChEBI" id="CHEBI:29105"/>
        <label>1</label>
    </ligand>
</feature>
<evidence type="ECO:0000256" key="11">
    <source>
        <dbReference type="ARBA" id="ARBA00023154"/>
    </source>
</evidence>
<evidence type="ECO:0000256" key="8">
    <source>
        <dbReference type="ARBA" id="ARBA00022801"/>
    </source>
</evidence>
<dbReference type="InterPro" id="IPR011650">
    <property type="entry name" value="Peptidase_M20_dimer"/>
</dbReference>
<dbReference type="SUPFAM" id="SSF55031">
    <property type="entry name" value="Bacterial exopeptidase dimerisation domain"/>
    <property type="match status" value="1"/>
</dbReference>
<evidence type="ECO:0000256" key="6">
    <source>
        <dbReference type="ARBA" id="ARBA00022605"/>
    </source>
</evidence>
<evidence type="ECO:0000256" key="1">
    <source>
        <dbReference type="ARBA" id="ARBA00005130"/>
    </source>
</evidence>